<comment type="similarity">
    <text evidence="8">Belongs to the NFYA/HAP2 subunit family.</text>
</comment>
<reference evidence="10" key="2">
    <citation type="submission" date="2021-12" db="EMBL/GenBank/DDBJ databases">
        <title>Resequencing data analysis of finger millet.</title>
        <authorList>
            <person name="Hatakeyama M."/>
            <person name="Aluri S."/>
            <person name="Balachadran M.T."/>
            <person name="Sivarajan S.R."/>
            <person name="Poveda L."/>
            <person name="Shimizu-Inatsugi R."/>
            <person name="Schlapbach R."/>
            <person name="Sreeman S.M."/>
            <person name="Shimizu K.K."/>
        </authorList>
    </citation>
    <scope>NUCLEOTIDE SEQUENCE</scope>
</reference>
<feature type="compositionally biased region" description="Low complexity" evidence="9">
    <location>
        <begin position="188"/>
        <end position="211"/>
    </location>
</feature>
<dbReference type="PANTHER" id="PTHR12632">
    <property type="entry name" value="TRANSCRIPTION FACTOR NF-Y ALPHA-RELATED"/>
    <property type="match status" value="1"/>
</dbReference>
<sequence length="305" mass="33944">MMKSVLSLGNPETAFSSQKFDYSQSFACVSYPYAADSYYGGILTGYTSHANAHPQINGTTNSRVPLPIEPASEDPIFVNAKQYHAILRRRQARAKLEAQNKLVKVRKLYCFSGREFSCDALISLVPFSSQPYLHESRHHHAMKRARGSGGRFLNKNELQEQQQKAPPSLQTPTGGFSKMGNDSDRCTESSSCRLPSTSTSSGISSASDGGDNLAHQEQISFSSTNFFPSINFNREWRQKDGCQWCVLPRPHREVNSLHFGGVDIITSTLWCARGNSSLAYEVFVSDNNLVSVSYEFITELRADIM</sequence>
<evidence type="ECO:0000256" key="5">
    <source>
        <dbReference type="ARBA" id="ARBA00023163"/>
    </source>
</evidence>
<proteinExistence type="inferred from homology"/>
<dbReference type="GO" id="GO:0003700">
    <property type="term" value="F:DNA-binding transcription factor activity"/>
    <property type="evidence" value="ECO:0007669"/>
    <property type="project" value="UniProtKB-UniRule"/>
</dbReference>
<evidence type="ECO:0000256" key="3">
    <source>
        <dbReference type="ARBA" id="ARBA00023125"/>
    </source>
</evidence>
<dbReference type="PROSITE" id="PS51152">
    <property type="entry name" value="NFYA_HAP2_2"/>
    <property type="match status" value="1"/>
</dbReference>
<keyword evidence="3 8" id="KW-0238">DNA-binding</keyword>
<dbReference type="Gene3D" id="6.10.250.2430">
    <property type="match status" value="1"/>
</dbReference>
<dbReference type="InterPro" id="IPR001289">
    <property type="entry name" value="NFYA"/>
</dbReference>
<keyword evidence="6 8" id="KW-0539">Nucleus</keyword>
<keyword evidence="5 8" id="KW-0804">Transcription</keyword>
<evidence type="ECO:0000256" key="7">
    <source>
        <dbReference type="ARBA" id="ARBA00025911"/>
    </source>
</evidence>
<comment type="subunit">
    <text evidence="7">Heterotrimeric transcription factor composed of three components, NF-YA, NF-YB and NF-YC. NF-YB and NF-YC must interact and dimerize for NF-YA association and DNA binding.</text>
</comment>
<evidence type="ECO:0000256" key="6">
    <source>
        <dbReference type="ARBA" id="ARBA00023242"/>
    </source>
</evidence>
<feature type="region of interest" description="Disordered" evidence="9">
    <location>
        <begin position="157"/>
        <end position="211"/>
    </location>
</feature>
<comment type="caution">
    <text evidence="10">The sequence shown here is derived from an EMBL/GenBank/DDBJ whole genome shotgun (WGS) entry which is preliminary data.</text>
</comment>
<organism evidence="10 11">
    <name type="scientific">Eleusine coracana subsp. coracana</name>
    <dbReference type="NCBI Taxonomy" id="191504"/>
    <lineage>
        <taxon>Eukaryota</taxon>
        <taxon>Viridiplantae</taxon>
        <taxon>Streptophyta</taxon>
        <taxon>Embryophyta</taxon>
        <taxon>Tracheophyta</taxon>
        <taxon>Spermatophyta</taxon>
        <taxon>Magnoliopsida</taxon>
        <taxon>Liliopsida</taxon>
        <taxon>Poales</taxon>
        <taxon>Poaceae</taxon>
        <taxon>PACMAD clade</taxon>
        <taxon>Chloridoideae</taxon>
        <taxon>Cynodonteae</taxon>
        <taxon>Eleusininae</taxon>
        <taxon>Eleusine</taxon>
    </lineage>
</organism>
<evidence type="ECO:0000313" key="10">
    <source>
        <dbReference type="EMBL" id="GJN31749.1"/>
    </source>
</evidence>
<dbReference type="AlphaFoldDB" id="A0AAV5F7W3"/>
<protein>
    <recommendedName>
        <fullName evidence="8">Nuclear transcription factor Y subunit</fullName>
    </recommendedName>
</protein>
<dbReference type="SMART" id="SM00521">
    <property type="entry name" value="CBF"/>
    <property type="match status" value="1"/>
</dbReference>
<name>A0AAV5F7W3_ELECO</name>
<evidence type="ECO:0000313" key="11">
    <source>
        <dbReference type="Proteomes" id="UP001054889"/>
    </source>
</evidence>
<keyword evidence="4" id="KW-0010">Activator</keyword>
<dbReference type="InterPro" id="IPR018362">
    <property type="entry name" value="CCAAT-binding_factor_CS"/>
</dbReference>
<evidence type="ECO:0000256" key="1">
    <source>
        <dbReference type="ARBA" id="ARBA00004123"/>
    </source>
</evidence>
<reference evidence="10" key="1">
    <citation type="journal article" date="2018" name="DNA Res.">
        <title>Multiple hybrid de novo genome assembly of finger millet, an orphan allotetraploid crop.</title>
        <authorList>
            <person name="Hatakeyama M."/>
            <person name="Aluri S."/>
            <person name="Balachadran M.T."/>
            <person name="Sivarajan S.R."/>
            <person name="Patrignani A."/>
            <person name="Gruter S."/>
            <person name="Poveda L."/>
            <person name="Shimizu-Inatsugi R."/>
            <person name="Baeten J."/>
            <person name="Francoijs K.J."/>
            <person name="Nataraja K.N."/>
            <person name="Reddy Y.A.N."/>
            <person name="Phadnis S."/>
            <person name="Ravikumar R.L."/>
            <person name="Schlapbach R."/>
            <person name="Sreeman S.M."/>
            <person name="Shimizu K.K."/>
        </authorList>
    </citation>
    <scope>NUCLEOTIDE SEQUENCE</scope>
</reference>
<dbReference type="Pfam" id="PF02045">
    <property type="entry name" value="CBFB_NFYA"/>
    <property type="match status" value="1"/>
</dbReference>
<feature type="compositionally biased region" description="Polar residues" evidence="9">
    <location>
        <begin position="159"/>
        <end position="174"/>
    </location>
</feature>
<dbReference type="GO" id="GO:0003677">
    <property type="term" value="F:DNA binding"/>
    <property type="evidence" value="ECO:0007669"/>
    <property type="project" value="UniProtKB-KW"/>
</dbReference>
<dbReference type="EMBL" id="BQKI01000082">
    <property type="protein sequence ID" value="GJN31749.1"/>
    <property type="molecule type" value="Genomic_DNA"/>
</dbReference>
<evidence type="ECO:0000256" key="4">
    <source>
        <dbReference type="ARBA" id="ARBA00023159"/>
    </source>
</evidence>
<dbReference type="PROSITE" id="PS00686">
    <property type="entry name" value="NFYA_HAP2_1"/>
    <property type="match status" value="1"/>
</dbReference>
<evidence type="ECO:0000256" key="9">
    <source>
        <dbReference type="SAM" id="MobiDB-lite"/>
    </source>
</evidence>
<gene>
    <name evidence="10" type="primary">gb20185</name>
    <name evidence="10" type="ORF">PR202_gb20185</name>
</gene>
<evidence type="ECO:0000256" key="2">
    <source>
        <dbReference type="ARBA" id="ARBA00023015"/>
    </source>
</evidence>
<keyword evidence="2 8" id="KW-0805">Transcription regulation</keyword>
<dbReference type="Proteomes" id="UP001054889">
    <property type="component" value="Unassembled WGS sequence"/>
</dbReference>
<comment type="function">
    <text evidence="8">Component of the sequence-specific heterotrimeric transcription factor (NF-Y) which specifically recognizes a 5'-CCAAT-3' box motif found in the promoters of its target genes.</text>
</comment>
<accession>A0AAV5F7W3</accession>
<dbReference type="GO" id="GO:0016602">
    <property type="term" value="C:CCAAT-binding factor complex"/>
    <property type="evidence" value="ECO:0007669"/>
    <property type="project" value="InterPro"/>
</dbReference>
<comment type="subcellular location">
    <subcellularLocation>
        <location evidence="1 8">Nucleus</location>
    </subcellularLocation>
</comment>
<evidence type="ECO:0000256" key="8">
    <source>
        <dbReference type="RuleBase" id="RU367155"/>
    </source>
</evidence>
<keyword evidence="11" id="KW-1185">Reference proteome</keyword>